<dbReference type="InterPro" id="IPR041329">
    <property type="entry name" value="YubB_C"/>
</dbReference>
<dbReference type="AlphaFoldDB" id="A0A1Z2XPC1"/>
<evidence type="ECO:0000259" key="1">
    <source>
        <dbReference type="Pfam" id="PF18406"/>
    </source>
</evidence>
<feature type="domain" description="YubB ferredoxin-like" evidence="1">
    <location>
        <begin position="130"/>
        <end position="201"/>
    </location>
</feature>
<dbReference type="KEGG" id="amur:ADH66_06215"/>
<reference evidence="2" key="1">
    <citation type="journal article" date="2017" name="Genome Announc.">
        <title>High-Quality Whole-Genome Sequences of the Oligo-Mouse-Microbiota Bacterial Community.</title>
        <authorList>
            <person name="Garzetti D."/>
            <person name="Brugiroux S."/>
            <person name="Bunk B."/>
            <person name="Pukall R."/>
            <person name="McCoy K.D."/>
            <person name="Macpherson A.J."/>
            <person name="Stecher B."/>
        </authorList>
    </citation>
    <scope>NUCLEOTIDE SEQUENCE</scope>
    <source>
        <strain evidence="2">KB18</strain>
    </source>
</reference>
<protein>
    <recommendedName>
        <fullName evidence="1">YubB ferredoxin-like domain-containing protein</fullName>
    </recommendedName>
</protein>
<dbReference type="Proteomes" id="UP000196710">
    <property type="component" value="Chromosome"/>
</dbReference>
<keyword evidence="4" id="KW-1185">Reference proteome</keyword>
<evidence type="ECO:0000313" key="2">
    <source>
        <dbReference type="EMBL" id="ASB40288.1"/>
    </source>
</evidence>
<sequence>MAIFVQNVIQMEGIASLPLFTKRNGSLEFDFNKLLPMPESLDVEAGSLENVAIEAAIRKVAHRSHPFQKAQAVPAMSDEQFAKQVAIHARPEDELSKLGLQYISNKVLYGAATWYDWCCHNWGTRSNAYHTKVANDDMLIFTTSWIPPIRVIGALAQRYPQAVINHWWADEEIGNNAGYAKYFQGKAEIKEFYMDGSSEAYDTYAFCWATAPSYIKMNVGNATGATGGRIL</sequence>
<organism evidence="3 5">
    <name type="scientific">Acutalibacter muris</name>
    <dbReference type="NCBI Taxonomy" id="1796620"/>
    <lineage>
        <taxon>Bacteria</taxon>
        <taxon>Bacillati</taxon>
        <taxon>Bacillota</taxon>
        <taxon>Clostridia</taxon>
        <taxon>Eubacteriales</taxon>
        <taxon>Acutalibacteraceae</taxon>
        <taxon>Acutalibacter</taxon>
    </lineage>
</organism>
<dbReference type="Proteomes" id="UP000596035">
    <property type="component" value="Chromosome"/>
</dbReference>
<evidence type="ECO:0000313" key="5">
    <source>
        <dbReference type="Proteomes" id="UP000596035"/>
    </source>
</evidence>
<proteinExistence type="predicted"/>
<name>A0A1Z2XPC1_9FIRM</name>
<dbReference type="Pfam" id="PF18406">
    <property type="entry name" value="DUF1281_C"/>
    <property type="match status" value="1"/>
</dbReference>
<dbReference type="EMBL" id="CP065321">
    <property type="protein sequence ID" value="QQR29579.1"/>
    <property type="molecule type" value="Genomic_DNA"/>
</dbReference>
<dbReference type="RefSeq" id="WP_066534296.1">
    <property type="nucleotide sequence ID" value="NZ_CP021422.1"/>
</dbReference>
<dbReference type="EMBL" id="CP021422">
    <property type="protein sequence ID" value="ASB40288.1"/>
    <property type="molecule type" value="Genomic_DNA"/>
</dbReference>
<evidence type="ECO:0000313" key="3">
    <source>
        <dbReference type="EMBL" id="QQR29579.1"/>
    </source>
</evidence>
<evidence type="ECO:0000313" key="4">
    <source>
        <dbReference type="Proteomes" id="UP000196710"/>
    </source>
</evidence>
<accession>A0A1Z2XPC1</accession>
<reference evidence="4" key="2">
    <citation type="submission" date="2017-05" db="EMBL/GenBank/DDBJ databases">
        <title>Improved OligoMM genomes.</title>
        <authorList>
            <person name="Garzetti D."/>
        </authorList>
    </citation>
    <scope>NUCLEOTIDE SEQUENCE [LARGE SCALE GENOMIC DNA]</scope>
    <source>
        <strain evidence="4">KB18</strain>
    </source>
</reference>
<gene>
    <name evidence="2" type="ORF">ADH66_06215</name>
    <name evidence="3" type="ORF">I5Q82_16310</name>
</gene>
<reference evidence="3 5" key="3">
    <citation type="submission" date="2020-11" db="EMBL/GenBank/DDBJ databases">
        <title>Closed and high quality bacterial genomes of the OMM12 community.</title>
        <authorList>
            <person name="Marbouty M."/>
            <person name="Lamy-Besnier Q."/>
            <person name="Debarbieux L."/>
            <person name="Koszul R."/>
        </authorList>
    </citation>
    <scope>NUCLEOTIDE SEQUENCE [LARGE SCALE GENOMIC DNA]</scope>
    <source>
        <strain evidence="3 5">KB18</strain>
    </source>
</reference>
<dbReference type="Gene3D" id="3.30.70.1270">
    <property type="entry name" value="Api92-like domains"/>
    <property type="match status" value="1"/>
</dbReference>